<feature type="non-terminal residue" evidence="1">
    <location>
        <position position="1"/>
    </location>
</feature>
<proteinExistence type="predicted"/>
<name>A0A226EX79_FOLCA</name>
<gene>
    <name evidence="1" type="ORF">Fcan01_01142</name>
</gene>
<evidence type="ECO:0000313" key="2">
    <source>
        <dbReference type="Proteomes" id="UP000198287"/>
    </source>
</evidence>
<dbReference type="Proteomes" id="UP000198287">
    <property type="component" value="Unassembled WGS sequence"/>
</dbReference>
<accession>A0A226EX79</accession>
<protein>
    <recommendedName>
        <fullName evidence="3">DUF4806 domain-containing protein</fullName>
    </recommendedName>
</protein>
<keyword evidence="2" id="KW-1185">Reference proteome</keyword>
<reference evidence="1 2" key="1">
    <citation type="submission" date="2015-12" db="EMBL/GenBank/DDBJ databases">
        <title>The genome of Folsomia candida.</title>
        <authorList>
            <person name="Faddeeva A."/>
            <person name="Derks M.F."/>
            <person name="Anvar Y."/>
            <person name="Smit S."/>
            <person name="Van Straalen N."/>
            <person name="Roelofs D."/>
        </authorList>
    </citation>
    <scope>NUCLEOTIDE SEQUENCE [LARGE SCALE GENOMIC DNA]</scope>
    <source>
        <strain evidence="1 2">VU population</strain>
        <tissue evidence="1">Whole body</tissue>
    </source>
</reference>
<dbReference type="AlphaFoldDB" id="A0A226EX79"/>
<evidence type="ECO:0000313" key="1">
    <source>
        <dbReference type="EMBL" id="OXA61778.1"/>
    </source>
</evidence>
<dbReference type="EMBL" id="LNIX01000001">
    <property type="protein sequence ID" value="OXA61778.1"/>
    <property type="molecule type" value="Genomic_DNA"/>
</dbReference>
<comment type="caution">
    <text evidence="1">The sequence shown here is derived from an EMBL/GenBank/DDBJ whole genome shotgun (WGS) entry which is preliminary data.</text>
</comment>
<sequence>KYEDARLNLPLLVQGGGISSGAELGKESTTTSPDEFFVPDIIRKLDYLQATINELRETLHLTLRNQNRTIIEDLDGDEKIARLTGSCSEGTDAIYRVLTLLMTDDFAATQSLAGQRGKKSFKDRERIKSFVYSAVRTNPLMSSATHKDIDESIQNWLNKAPARIKARKKKPGSRDVLNWFRFGINGPDKDEPSTFTGARSPRTSPSITCSKHELRLVLSSITDE</sequence>
<organism evidence="1 2">
    <name type="scientific">Folsomia candida</name>
    <name type="common">Springtail</name>
    <dbReference type="NCBI Taxonomy" id="158441"/>
    <lineage>
        <taxon>Eukaryota</taxon>
        <taxon>Metazoa</taxon>
        <taxon>Ecdysozoa</taxon>
        <taxon>Arthropoda</taxon>
        <taxon>Hexapoda</taxon>
        <taxon>Collembola</taxon>
        <taxon>Entomobryomorpha</taxon>
        <taxon>Isotomoidea</taxon>
        <taxon>Isotomidae</taxon>
        <taxon>Proisotominae</taxon>
        <taxon>Folsomia</taxon>
    </lineage>
</organism>
<dbReference type="OrthoDB" id="6784356at2759"/>
<evidence type="ECO:0008006" key="3">
    <source>
        <dbReference type="Google" id="ProtNLM"/>
    </source>
</evidence>